<comment type="similarity">
    <text evidence="3 8">Belongs to the type-II 3-dehydroquinase family.</text>
</comment>
<dbReference type="EC" id="4.2.1.10" evidence="5 8"/>
<comment type="catalytic activity">
    <reaction evidence="1 8">
        <text>3-dehydroquinate = 3-dehydroshikimate + H2O</text>
        <dbReference type="Rhea" id="RHEA:21096"/>
        <dbReference type="ChEBI" id="CHEBI:15377"/>
        <dbReference type="ChEBI" id="CHEBI:16630"/>
        <dbReference type="ChEBI" id="CHEBI:32364"/>
        <dbReference type="EC" id="4.2.1.10"/>
    </reaction>
</comment>
<keyword evidence="7 8" id="KW-0456">Lyase</keyword>
<evidence type="ECO:0000256" key="10">
    <source>
        <dbReference type="PIRSR" id="PIRSR001399-2"/>
    </source>
</evidence>
<dbReference type="PANTHER" id="PTHR21272">
    <property type="entry name" value="CATABOLIC 3-DEHYDROQUINASE"/>
    <property type="match status" value="1"/>
</dbReference>
<dbReference type="PROSITE" id="PS01029">
    <property type="entry name" value="DEHYDROQUINASE_II"/>
    <property type="match status" value="1"/>
</dbReference>
<comment type="pathway">
    <text evidence="2 8">Metabolic intermediate biosynthesis; chorismate biosynthesis; chorismate from D-erythrose 4-phosphate and phosphoenolpyruvate: step 3/7.</text>
</comment>
<organism evidence="12 13">
    <name type="scientific">Desulfotomaculum nigrificans (strain DSM 14880 / VKM B-2319 / CO-1-SRB)</name>
    <name type="common">Desulfotomaculum carboxydivorans</name>
    <dbReference type="NCBI Taxonomy" id="868595"/>
    <lineage>
        <taxon>Bacteria</taxon>
        <taxon>Bacillati</taxon>
        <taxon>Bacillota</taxon>
        <taxon>Clostridia</taxon>
        <taxon>Eubacteriales</taxon>
        <taxon>Desulfotomaculaceae</taxon>
        <taxon>Desulfotomaculum</taxon>
    </lineage>
</organism>
<dbReference type="eggNOG" id="COG0757">
    <property type="taxonomic scope" value="Bacteria"/>
</dbReference>
<gene>
    <name evidence="8" type="primary">aroQ</name>
    <name evidence="12" type="ordered locus">Desca_2131</name>
</gene>
<dbReference type="RefSeq" id="WP_003543109.1">
    <property type="nucleotide sequence ID" value="NC_015565.1"/>
</dbReference>
<dbReference type="Gene3D" id="3.40.50.9100">
    <property type="entry name" value="Dehydroquinase, class II"/>
    <property type="match status" value="1"/>
</dbReference>
<dbReference type="PANTHER" id="PTHR21272:SF3">
    <property type="entry name" value="CATABOLIC 3-DEHYDROQUINASE"/>
    <property type="match status" value="1"/>
</dbReference>
<evidence type="ECO:0000256" key="7">
    <source>
        <dbReference type="ARBA" id="ARBA00023239"/>
    </source>
</evidence>
<proteinExistence type="inferred from homology"/>
<dbReference type="InterPro" id="IPR018509">
    <property type="entry name" value="DHquinase_II_CS"/>
</dbReference>
<evidence type="ECO:0000256" key="1">
    <source>
        <dbReference type="ARBA" id="ARBA00001864"/>
    </source>
</evidence>
<evidence type="ECO:0000256" key="4">
    <source>
        <dbReference type="ARBA" id="ARBA00011193"/>
    </source>
</evidence>
<dbReference type="GO" id="GO:0019631">
    <property type="term" value="P:quinate catabolic process"/>
    <property type="evidence" value="ECO:0007669"/>
    <property type="project" value="TreeGrafter"/>
</dbReference>
<feature type="binding site" evidence="8 10">
    <location>
        <position position="79"/>
    </location>
    <ligand>
        <name>substrate</name>
    </ligand>
</feature>
<dbReference type="GO" id="GO:0008652">
    <property type="term" value="P:amino acid biosynthetic process"/>
    <property type="evidence" value="ECO:0007669"/>
    <property type="project" value="UniProtKB-KW"/>
</dbReference>
<reference evidence="12" key="1">
    <citation type="submission" date="2011-05" db="EMBL/GenBank/DDBJ databases">
        <title>Complete sequence of Desulfotomaculum carboxydivorans CO-1-SRB.</title>
        <authorList>
            <consortium name="US DOE Joint Genome Institute"/>
            <person name="Lucas S."/>
            <person name="Han J."/>
            <person name="Lapidus A."/>
            <person name="Cheng J.-F."/>
            <person name="Goodwin L."/>
            <person name="Pitluck S."/>
            <person name="Peters L."/>
            <person name="Mikhailova N."/>
            <person name="Lu M."/>
            <person name="Han C."/>
            <person name="Tapia R."/>
            <person name="Land M."/>
            <person name="Hauser L."/>
            <person name="Kyrpides N."/>
            <person name="Ivanova N."/>
            <person name="Pagani I."/>
            <person name="Stams A."/>
            <person name="Plugge C."/>
            <person name="Muyzer G."/>
            <person name="Kuever J."/>
            <person name="Parshina S."/>
            <person name="Ivanova A."/>
            <person name="Nazina T."/>
            <person name="Woyke T."/>
        </authorList>
    </citation>
    <scope>NUCLEOTIDE SEQUENCE [LARGE SCALE GENOMIC DNA]</scope>
    <source>
        <strain evidence="12">CO-1-SRB</strain>
    </source>
</reference>
<dbReference type="GO" id="GO:0009073">
    <property type="term" value="P:aromatic amino acid family biosynthetic process"/>
    <property type="evidence" value="ECO:0007669"/>
    <property type="project" value="UniProtKB-KW"/>
</dbReference>
<dbReference type="KEGG" id="dca:Desca_2131"/>
<dbReference type="NCBIfam" id="TIGR01088">
    <property type="entry name" value="aroQ"/>
    <property type="match status" value="1"/>
</dbReference>
<dbReference type="HAMAP" id="MF_00169">
    <property type="entry name" value="AroQ"/>
    <property type="match status" value="1"/>
</dbReference>
<protein>
    <recommendedName>
        <fullName evidence="5 8">3-dehydroquinate dehydratase</fullName>
        <shortName evidence="8">3-dehydroquinase</shortName>
        <ecNumber evidence="5 8">4.2.1.10</ecNumber>
    </recommendedName>
    <alternativeName>
        <fullName evidence="8">Type II DHQase</fullName>
    </alternativeName>
</protein>
<accession>F6BA01</accession>
<feature type="binding site" evidence="8 10">
    <location>
        <begin position="100"/>
        <end position="101"/>
    </location>
    <ligand>
        <name>substrate</name>
    </ligand>
</feature>
<evidence type="ECO:0000256" key="6">
    <source>
        <dbReference type="ARBA" id="ARBA00023141"/>
    </source>
</evidence>
<keyword evidence="6 8" id="KW-0057">Aromatic amino acid biosynthesis</keyword>
<dbReference type="InterPro" id="IPR036441">
    <property type="entry name" value="DHquinase_II_sf"/>
</dbReference>
<dbReference type="CDD" id="cd00466">
    <property type="entry name" value="DHQase_II"/>
    <property type="match status" value="1"/>
</dbReference>
<evidence type="ECO:0000256" key="8">
    <source>
        <dbReference type="HAMAP-Rule" id="MF_00169"/>
    </source>
</evidence>
<name>F6BA01_DESCC</name>
<dbReference type="HOGENOM" id="CLU_090968_1_0_9"/>
<evidence type="ECO:0000313" key="12">
    <source>
        <dbReference type="EMBL" id="AEF94970.1"/>
    </source>
</evidence>
<feature type="binding site" evidence="8 10">
    <location>
        <position position="86"/>
    </location>
    <ligand>
        <name>substrate</name>
    </ligand>
</feature>
<feature type="binding site" evidence="8 10">
    <location>
        <position position="73"/>
    </location>
    <ligand>
        <name>substrate</name>
    </ligand>
</feature>
<evidence type="ECO:0000256" key="11">
    <source>
        <dbReference type="PIRSR" id="PIRSR001399-3"/>
    </source>
</evidence>
<keyword evidence="8" id="KW-0028">Amino-acid biosynthesis</keyword>
<evidence type="ECO:0000313" key="13">
    <source>
        <dbReference type="Proteomes" id="UP000009226"/>
    </source>
</evidence>
<comment type="function">
    <text evidence="8">Catalyzes a trans-dehydration via an enolate intermediate.</text>
</comment>
<feature type="site" description="Transition state stabilizer" evidence="8 11">
    <location>
        <position position="17"/>
    </location>
</feature>
<dbReference type="PIRSF" id="PIRSF001399">
    <property type="entry name" value="DHquinase_II"/>
    <property type="match status" value="1"/>
</dbReference>
<dbReference type="GO" id="GO:0003855">
    <property type="term" value="F:3-dehydroquinate dehydratase activity"/>
    <property type="evidence" value="ECO:0007669"/>
    <property type="project" value="UniProtKB-UniRule"/>
</dbReference>
<comment type="subunit">
    <text evidence="4 8">Homododecamer.</text>
</comment>
<dbReference type="Proteomes" id="UP000009226">
    <property type="component" value="Chromosome"/>
</dbReference>
<dbReference type="STRING" id="868595.Desca_2131"/>
<dbReference type="AlphaFoldDB" id="F6BA01"/>
<evidence type="ECO:0000256" key="5">
    <source>
        <dbReference type="ARBA" id="ARBA00012060"/>
    </source>
</evidence>
<dbReference type="NCBIfam" id="NF003807">
    <property type="entry name" value="PRK05395.1-4"/>
    <property type="match status" value="1"/>
</dbReference>
<dbReference type="NCBIfam" id="NF003806">
    <property type="entry name" value="PRK05395.1-3"/>
    <property type="match status" value="1"/>
</dbReference>
<dbReference type="SUPFAM" id="SSF52304">
    <property type="entry name" value="Type II 3-dehydroquinate dehydratase"/>
    <property type="match status" value="1"/>
</dbReference>
<keyword evidence="13" id="KW-1185">Reference proteome</keyword>
<dbReference type="UniPathway" id="UPA00053">
    <property type="reaction ID" value="UER00086"/>
</dbReference>
<feature type="active site" description="Proton acceptor" evidence="8 9">
    <location>
        <position position="22"/>
    </location>
</feature>
<dbReference type="Pfam" id="PF01220">
    <property type="entry name" value="DHquinase_II"/>
    <property type="match status" value="1"/>
</dbReference>
<dbReference type="InterPro" id="IPR001874">
    <property type="entry name" value="DHquinase_II"/>
</dbReference>
<dbReference type="NCBIfam" id="NF003805">
    <property type="entry name" value="PRK05395.1-2"/>
    <property type="match status" value="1"/>
</dbReference>
<sequence length="150" mass="16109">MKILVLHGPNLNRLGQREPGVYGTVTLGQINELLQNLGRELGVEVECFQSNHEGELVDKLHGAAAGIDAVVFNPGAYTHYSIALRDAVASIDVPVIEVHLSNIHAREEFRHNSVIAPVAAGQIVGLGADSYLLGLRAALSLAQSRRKTND</sequence>
<dbReference type="EMBL" id="CP002736">
    <property type="protein sequence ID" value="AEF94970.1"/>
    <property type="molecule type" value="Genomic_DNA"/>
</dbReference>
<feature type="active site" description="Proton donor" evidence="8 9">
    <location>
        <position position="99"/>
    </location>
</feature>
<evidence type="ECO:0000256" key="3">
    <source>
        <dbReference type="ARBA" id="ARBA00011037"/>
    </source>
</evidence>
<dbReference type="GO" id="GO:0009423">
    <property type="term" value="P:chorismate biosynthetic process"/>
    <property type="evidence" value="ECO:0007669"/>
    <property type="project" value="UniProtKB-UniRule"/>
</dbReference>
<evidence type="ECO:0000256" key="2">
    <source>
        <dbReference type="ARBA" id="ARBA00004902"/>
    </source>
</evidence>
<feature type="binding site" evidence="8 10">
    <location>
        <position position="110"/>
    </location>
    <ligand>
        <name>substrate</name>
    </ligand>
</feature>
<evidence type="ECO:0000256" key="9">
    <source>
        <dbReference type="PIRSR" id="PIRSR001399-1"/>
    </source>
</evidence>